<dbReference type="Proteomes" id="UP000230066">
    <property type="component" value="Unassembled WGS sequence"/>
</dbReference>
<feature type="transmembrane region" description="Helical" evidence="9">
    <location>
        <begin position="69"/>
        <end position="91"/>
    </location>
</feature>
<dbReference type="PROSITE" id="PS51837">
    <property type="entry name" value="LITAF"/>
    <property type="match status" value="1"/>
</dbReference>
<dbReference type="PANTHER" id="PTHR23292">
    <property type="entry name" value="LIPOPOLYSACCHARIDE-INDUCED TUMOR NECROSIS FACTOR-ALPHA FACTOR"/>
    <property type="match status" value="1"/>
</dbReference>
<dbReference type="GO" id="GO:0008270">
    <property type="term" value="F:zinc ion binding"/>
    <property type="evidence" value="ECO:0007669"/>
    <property type="project" value="TreeGrafter"/>
</dbReference>
<keyword evidence="9" id="KW-0812">Transmembrane</keyword>
<keyword evidence="12" id="KW-1185">Reference proteome</keyword>
<comment type="caution">
    <text evidence="11">The sequence shown here is derived from an EMBL/GenBank/DDBJ whole genome shotgun (WGS) entry which is preliminary data.</text>
</comment>
<accession>A0A4E0R3Y3</accession>
<dbReference type="GO" id="GO:0031902">
    <property type="term" value="C:late endosome membrane"/>
    <property type="evidence" value="ECO:0007669"/>
    <property type="project" value="UniProtKB-SubCell"/>
</dbReference>
<dbReference type="GO" id="GO:0005765">
    <property type="term" value="C:lysosomal membrane"/>
    <property type="evidence" value="ECO:0007669"/>
    <property type="project" value="UniProtKB-SubCell"/>
</dbReference>
<evidence type="ECO:0000313" key="12">
    <source>
        <dbReference type="Proteomes" id="UP000230066"/>
    </source>
</evidence>
<evidence type="ECO:0000256" key="2">
    <source>
        <dbReference type="ARBA" id="ARBA00004481"/>
    </source>
</evidence>
<keyword evidence="7 9" id="KW-0472">Membrane</keyword>
<protein>
    <submittedName>
        <fullName evidence="11">Lipopolysaccharide-induced tumor necrosis factor-alpha factor</fullName>
    </submittedName>
</protein>
<dbReference type="Pfam" id="PF10601">
    <property type="entry name" value="zf-LITAF-like"/>
    <property type="match status" value="1"/>
</dbReference>
<organism evidence="11 12">
    <name type="scientific">Fasciola hepatica</name>
    <name type="common">Liver fluke</name>
    <dbReference type="NCBI Taxonomy" id="6192"/>
    <lineage>
        <taxon>Eukaryota</taxon>
        <taxon>Metazoa</taxon>
        <taxon>Spiralia</taxon>
        <taxon>Lophotrochozoa</taxon>
        <taxon>Platyhelminthes</taxon>
        <taxon>Trematoda</taxon>
        <taxon>Digenea</taxon>
        <taxon>Plagiorchiida</taxon>
        <taxon>Echinostomata</taxon>
        <taxon>Echinostomatoidea</taxon>
        <taxon>Fasciolidae</taxon>
        <taxon>Fasciola</taxon>
    </lineage>
</organism>
<keyword evidence="6" id="KW-0862">Zinc</keyword>
<keyword evidence="5" id="KW-0479">Metal-binding</keyword>
<comment type="subcellular location">
    <subcellularLocation>
        <location evidence="2">Endosome membrane</location>
        <topology evidence="2">Peripheral membrane protein</topology>
    </subcellularLocation>
    <subcellularLocation>
        <location evidence="1">Late endosome membrane</location>
    </subcellularLocation>
    <subcellularLocation>
        <location evidence="3">Lysosome membrane</location>
        <topology evidence="3">Peripheral membrane protein</topology>
        <orientation evidence="3">Cytoplasmic side</orientation>
    </subcellularLocation>
</comment>
<name>A0A4E0R3Y3_FASHE</name>
<dbReference type="EMBL" id="JXXN02003845">
    <property type="protein sequence ID" value="THD21106.1"/>
    <property type="molecule type" value="Genomic_DNA"/>
</dbReference>
<evidence type="ECO:0000256" key="4">
    <source>
        <dbReference type="ARBA" id="ARBA00005975"/>
    </source>
</evidence>
<dbReference type="PANTHER" id="PTHR23292:SF6">
    <property type="entry name" value="FI16602P1-RELATED"/>
    <property type="match status" value="1"/>
</dbReference>
<dbReference type="SMART" id="SM00714">
    <property type="entry name" value="LITAF"/>
    <property type="match status" value="1"/>
</dbReference>
<reference evidence="11" key="1">
    <citation type="submission" date="2019-03" db="EMBL/GenBank/DDBJ databases">
        <title>Improved annotation for the trematode Fasciola hepatica.</title>
        <authorList>
            <person name="Choi Y.-J."/>
            <person name="Martin J."/>
            <person name="Mitreva M."/>
        </authorList>
    </citation>
    <scope>NUCLEOTIDE SEQUENCE [LARGE SCALE GENOMIC DNA]</scope>
</reference>
<evidence type="ECO:0000256" key="6">
    <source>
        <dbReference type="ARBA" id="ARBA00022833"/>
    </source>
</evidence>
<dbReference type="InterPro" id="IPR037519">
    <property type="entry name" value="LITAF_fam"/>
</dbReference>
<keyword evidence="9" id="KW-1133">Transmembrane helix</keyword>
<feature type="domain" description="LITAF" evidence="10">
    <location>
        <begin position="31"/>
        <end position="115"/>
    </location>
</feature>
<evidence type="ECO:0000256" key="7">
    <source>
        <dbReference type="ARBA" id="ARBA00023136"/>
    </source>
</evidence>
<sequence length="116" mass="12800">MTHDKGNPHPYQHPDSQFSMPQQPSQVVINQQPSAQVQMVSLGSSPSSVSCANCRRQVLTEVSYEKGALTWLMCVLIFVFGGVLGCCLIPFCCSSCQDVNHKCPQCKFSLGTYKRI</sequence>
<evidence type="ECO:0000256" key="3">
    <source>
        <dbReference type="ARBA" id="ARBA00004630"/>
    </source>
</evidence>
<proteinExistence type="inferred from homology"/>
<evidence type="ECO:0000313" key="11">
    <source>
        <dbReference type="EMBL" id="THD21106.1"/>
    </source>
</evidence>
<evidence type="ECO:0000256" key="8">
    <source>
        <dbReference type="SAM" id="MobiDB-lite"/>
    </source>
</evidence>
<evidence type="ECO:0000259" key="10">
    <source>
        <dbReference type="PROSITE" id="PS51837"/>
    </source>
</evidence>
<feature type="region of interest" description="Disordered" evidence="8">
    <location>
        <begin position="1"/>
        <end position="24"/>
    </location>
</feature>
<evidence type="ECO:0000256" key="5">
    <source>
        <dbReference type="ARBA" id="ARBA00022723"/>
    </source>
</evidence>
<dbReference type="InterPro" id="IPR006629">
    <property type="entry name" value="LITAF"/>
</dbReference>
<comment type="similarity">
    <text evidence="4">Belongs to the CDIP1/LITAF family.</text>
</comment>
<evidence type="ECO:0000256" key="1">
    <source>
        <dbReference type="ARBA" id="ARBA00004414"/>
    </source>
</evidence>
<feature type="compositionally biased region" description="Polar residues" evidence="8">
    <location>
        <begin position="14"/>
        <end position="24"/>
    </location>
</feature>
<dbReference type="AlphaFoldDB" id="A0A4E0R3Y3"/>
<gene>
    <name evidence="11" type="ORF">D915_007953</name>
</gene>
<evidence type="ECO:0000256" key="9">
    <source>
        <dbReference type="SAM" id="Phobius"/>
    </source>
</evidence>